<dbReference type="InterPro" id="IPR013216">
    <property type="entry name" value="Methyltransf_11"/>
</dbReference>
<dbReference type="SUPFAM" id="SSF53335">
    <property type="entry name" value="S-adenosyl-L-methionine-dependent methyltransferases"/>
    <property type="match status" value="1"/>
</dbReference>
<dbReference type="Gene3D" id="3.40.50.150">
    <property type="entry name" value="Vaccinia Virus protein VP39"/>
    <property type="match status" value="1"/>
</dbReference>
<proteinExistence type="predicted"/>
<feature type="domain" description="Methyltransferase type 11" evidence="2">
    <location>
        <begin position="100"/>
        <end position="220"/>
    </location>
</feature>
<gene>
    <name evidence="3" type="ORF">BaRGS_00004424</name>
</gene>
<organism evidence="3 4">
    <name type="scientific">Batillaria attramentaria</name>
    <dbReference type="NCBI Taxonomy" id="370345"/>
    <lineage>
        <taxon>Eukaryota</taxon>
        <taxon>Metazoa</taxon>
        <taxon>Spiralia</taxon>
        <taxon>Lophotrochozoa</taxon>
        <taxon>Mollusca</taxon>
        <taxon>Gastropoda</taxon>
        <taxon>Caenogastropoda</taxon>
        <taxon>Sorbeoconcha</taxon>
        <taxon>Cerithioidea</taxon>
        <taxon>Batillariidae</taxon>
        <taxon>Batillaria</taxon>
    </lineage>
</organism>
<dbReference type="EMBL" id="JACVVK020000016">
    <property type="protein sequence ID" value="KAK7504120.1"/>
    <property type="molecule type" value="Genomic_DNA"/>
</dbReference>
<name>A0ABD0LY65_9CAEN</name>
<evidence type="ECO:0000259" key="2">
    <source>
        <dbReference type="Pfam" id="PF08241"/>
    </source>
</evidence>
<keyword evidence="1" id="KW-0472">Membrane</keyword>
<reference evidence="3 4" key="1">
    <citation type="journal article" date="2023" name="Sci. Data">
        <title>Genome assembly of the Korean intertidal mud-creeper Batillaria attramentaria.</title>
        <authorList>
            <person name="Patra A.K."/>
            <person name="Ho P.T."/>
            <person name="Jun S."/>
            <person name="Lee S.J."/>
            <person name="Kim Y."/>
            <person name="Won Y.J."/>
        </authorList>
    </citation>
    <scope>NUCLEOTIDE SEQUENCE [LARGE SCALE GENOMIC DNA]</scope>
    <source>
        <strain evidence="3">Wonlab-2016</strain>
    </source>
</reference>
<dbReference type="InterPro" id="IPR029063">
    <property type="entry name" value="SAM-dependent_MTases_sf"/>
</dbReference>
<dbReference type="PANTHER" id="PTHR45445:SF2">
    <property type="entry name" value="METHYLTRANSFERASE TYPE 11 DOMAIN-CONTAINING PROTEIN"/>
    <property type="match status" value="1"/>
</dbReference>
<keyword evidence="4" id="KW-1185">Reference proteome</keyword>
<feature type="transmembrane region" description="Helical" evidence="1">
    <location>
        <begin position="12"/>
        <end position="29"/>
    </location>
</feature>
<evidence type="ECO:0000256" key="1">
    <source>
        <dbReference type="SAM" id="Phobius"/>
    </source>
</evidence>
<protein>
    <recommendedName>
        <fullName evidence="2">Methyltransferase type 11 domain-containing protein</fullName>
    </recommendedName>
</protein>
<comment type="caution">
    <text evidence="3">The sequence shown here is derived from an EMBL/GenBank/DDBJ whole genome shotgun (WGS) entry which is preliminary data.</text>
</comment>
<dbReference type="AlphaFoldDB" id="A0ABD0LY65"/>
<evidence type="ECO:0000313" key="4">
    <source>
        <dbReference type="Proteomes" id="UP001519460"/>
    </source>
</evidence>
<dbReference type="InterPro" id="IPR027625">
    <property type="entry name" value="OvoA_Cterm"/>
</dbReference>
<dbReference type="Pfam" id="PF08241">
    <property type="entry name" value="Methyltransf_11"/>
    <property type="match status" value="1"/>
</dbReference>
<evidence type="ECO:0000313" key="3">
    <source>
        <dbReference type="EMBL" id="KAK7504120.1"/>
    </source>
</evidence>
<accession>A0ABD0LY65</accession>
<keyword evidence="1" id="KW-0812">Transmembrane</keyword>
<dbReference type="PANTHER" id="PTHR45445">
    <property type="match status" value="1"/>
</dbReference>
<dbReference type="NCBIfam" id="TIGR04345">
    <property type="entry name" value="ovoA_Cterm"/>
    <property type="match status" value="1"/>
</dbReference>
<dbReference type="Proteomes" id="UP001519460">
    <property type="component" value="Unassembled WGS sequence"/>
</dbReference>
<keyword evidence="1" id="KW-1133">Transmembrane helix</keyword>
<dbReference type="CDD" id="cd02440">
    <property type="entry name" value="AdoMet_MTases"/>
    <property type="match status" value="1"/>
</dbReference>
<sequence length="294" mass="32946">MATVFGIDHKYFAVSTIAVSVGVAVYTTYRLAQRSRNSSDYYETRKLVNEYLMFHYGQPKEVLAYEDFGPNDSLDFPKRCAELCLRHYKPGQPGVPNRALDIGCAVGRSTFELARVVEEAIGIDYSHAFVAVCNSLKDAGSMDYTMTTEGDLYTEHKAVVPQSISRKRTRFQQGDACSLPGDLGQFGVVLAANLICRLHQPKAFLQRLGSLVAPGGILVITAPYTWLEQFTDKSVWLGGYKDKDGRPVTGFDTLKKELAACFILLEDRNMPFLIKETARKHQWTVAHATVWQRK</sequence>